<organism evidence="2 3">
    <name type="scientific">Triticum urartu</name>
    <name type="common">Red wild einkorn</name>
    <name type="synonym">Crithodium urartu</name>
    <dbReference type="NCBI Taxonomy" id="4572"/>
    <lineage>
        <taxon>Eukaryota</taxon>
        <taxon>Viridiplantae</taxon>
        <taxon>Streptophyta</taxon>
        <taxon>Embryophyta</taxon>
        <taxon>Tracheophyta</taxon>
        <taxon>Spermatophyta</taxon>
        <taxon>Magnoliopsida</taxon>
        <taxon>Liliopsida</taxon>
        <taxon>Poales</taxon>
        <taxon>Poaceae</taxon>
        <taxon>BOP clade</taxon>
        <taxon>Pooideae</taxon>
        <taxon>Triticodae</taxon>
        <taxon>Triticeae</taxon>
        <taxon>Triticinae</taxon>
        <taxon>Triticum</taxon>
    </lineage>
</organism>
<sequence>MSWSILVPKSCICLTIVLILGATLWTFGSRMASMAMECRRGMYCLMSFGSSVLPITYGLATYRFLGLGELSLHSPSFACSFWAICVG</sequence>
<keyword evidence="1" id="KW-1133">Transmembrane helix</keyword>
<feature type="transmembrane region" description="Helical" evidence="1">
    <location>
        <begin position="6"/>
        <end position="28"/>
    </location>
</feature>
<keyword evidence="1" id="KW-0472">Membrane</keyword>
<dbReference type="Gramene" id="TuG1812G0400001677.01.T07">
    <property type="protein sequence ID" value="TuG1812G0400001677.01.T07"/>
    <property type="gene ID" value="TuG1812G0400001677.01"/>
</dbReference>
<evidence type="ECO:0000313" key="3">
    <source>
        <dbReference type="Proteomes" id="UP000015106"/>
    </source>
</evidence>
<protein>
    <submittedName>
        <fullName evidence="2">Uncharacterized protein</fullName>
    </submittedName>
</protein>
<dbReference type="Proteomes" id="UP000015106">
    <property type="component" value="Chromosome 4"/>
</dbReference>
<accession>A0A8R7U5P1</accession>
<name>A0A8R7U5P1_TRIUA</name>
<evidence type="ECO:0000256" key="1">
    <source>
        <dbReference type="SAM" id="Phobius"/>
    </source>
</evidence>
<proteinExistence type="predicted"/>
<reference evidence="2" key="3">
    <citation type="submission" date="2022-06" db="UniProtKB">
        <authorList>
            <consortium name="EnsemblPlants"/>
        </authorList>
    </citation>
    <scope>IDENTIFICATION</scope>
</reference>
<keyword evidence="1" id="KW-0812">Transmembrane</keyword>
<evidence type="ECO:0000313" key="2">
    <source>
        <dbReference type="EnsemblPlants" id="TuG1812G0400001677.01.T07"/>
    </source>
</evidence>
<dbReference type="EnsemblPlants" id="TuG1812G0400001677.01.T07">
    <property type="protein sequence ID" value="TuG1812G0400001677.01.T07"/>
    <property type="gene ID" value="TuG1812G0400001677.01"/>
</dbReference>
<reference evidence="3" key="1">
    <citation type="journal article" date="2013" name="Nature">
        <title>Draft genome of the wheat A-genome progenitor Triticum urartu.</title>
        <authorList>
            <person name="Ling H.Q."/>
            <person name="Zhao S."/>
            <person name="Liu D."/>
            <person name="Wang J."/>
            <person name="Sun H."/>
            <person name="Zhang C."/>
            <person name="Fan H."/>
            <person name="Li D."/>
            <person name="Dong L."/>
            <person name="Tao Y."/>
            <person name="Gao C."/>
            <person name="Wu H."/>
            <person name="Li Y."/>
            <person name="Cui Y."/>
            <person name="Guo X."/>
            <person name="Zheng S."/>
            <person name="Wang B."/>
            <person name="Yu K."/>
            <person name="Liang Q."/>
            <person name="Yang W."/>
            <person name="Lou X."/>
            <person name="Chen J."/>
            <person name="Feng M."/>
            <person name="Jian J."/>
            <person name="Zhang X."/>
            <person name="Luo G."/>
            <person name="Jiang Y."/>
            <person name="Liu J."/>
            <person name="Wang Z."/>
            <person name="Sha Y."/>
            <person name="Zhang B."/>
            <person name="Wu H."/>
            <person name="Tang D."/>
            <person name="Shen Q."/>
            <person name="Xue P."/>
            <person name="Zou S."/>
            <person name="Wang X."/>
            <person name="Liu X."/>
            <person name="Wang F."/>
            <person name="Yang Y."/>
            <person name="An X."/>
            <person name="Dong Z."/>
            <person name="Zhang K."/>
            <person name="Zhang X."/>
            <person name="Luo M.C."/>
            <person name="Dvorak J."/>
            <person name="Tong Y."/>
            <person name="Wang J."/>
            <person name="Yang H."/>
            <person name="Li Z."/>
            <person name="Wang D."/>
            <person name="Zhang A."/>
            <person name="Wang J."/>
        </authorList>
    </citation>
    <scope>NUCLEOTIDE SEQUENCE</scope>
    <source>
        <strain evidence="3">cv. G1812</strain>
    </source>
</reference>
<keyword evidence="3" id="KW-1185">Reference proteome</keyword>
<dbReference type="AlphaFoldDB" id="A0A8R7U5P1"/>
<feature type="transmembrane region" description="Helical" evidence="1">
    <location>
        <begin position="40"/>
        <end position="60"/>
    </location>
</feature>
<reference evidence="2" key="2">
    <citation type="submission" date="2018-03" db="EMBL/GenBank/DDBJ databases">
        <title>The Triticum urartu genome reveals the dynamic nature of wheat genome evolution.</title>
        <authorList>
            <person name="Ling H."/>
            <person name="Ma B."/>
            <person name="Shi X."/>
            <person name="Liu H."/>
            <person name="Dong L."/>
            <person name="Sun H."/>
            <person name="Cao Y."/>
            <person name="Gao Q."/>
            <person name="Zheng S."/>
            <person name="Li Y."/>
            <person name="Yu Y."/>
            <person name="Du H."/>
            <person name="Qi M."/>
            <person name="Li Y."/>
            <person name="Yu H."/>
            <person name="Cui Y."/>
            <person name="Wang N."/>
            <person name="Chen C."/>
            <person name="Wu H."/>
            <person name="Zhao Y."/>
            <person name="Zhang J."/>
            <person name="Li Y."/>
            <person name="Zhou W."/>
            <person name="Zhang B."/>
            <person name="Hu W."/>
            <person name="Eijk M."/>
            <person name="Tang J."/>
            <person name="Witsenboer H."/>
            <person name="Zhao S."/>
            <person name="Li Z."/>
            <person name="Zhang A."/>
            <person name="Wang D."/>
            <person name="Liang C."/>
        </authorList>
    </citation>
    <scope>NUCLEOTIDE SEQUENCE [LARGE SCALE GENOMIC DNA]</scope>
    <source>
        <strain evidence="2">cv. G1812</strain>
    </source>
</reference>